<dbReference type="InterPro" id="IPR033964">
    <property type="entry name" value="ABBA"/>
</dbReference>
<reference evidence="5 6" key="2">
    <citation type="journal article" date="2017" name="Nat. Chem. Biol.">
        <title>Molecular insights into the enzyme promiscuity of an aromatic prenyltransferase.</title>
        <authorList>
            <person name="Chen R."/>
            <person name="Gao B."/>
            <person name="Liu X."/>
            <person name="Ruan F."/>
            <person name="Zhang Y."/>
            <person name="Lou J."/>
            <person name="Feng K."/>
            <person name="Wunsch C."/>
            <person name="Li S.M."/>
            <person name="Dai J."/>
            <person name="Sun F."/>
        </authorList>
    </citation>
    <scope>X-RAY CRYSTALLOGRAPHY (1.84 ANGSTROMS) OF 11-424</scope>
</reference>
<dbReference type="SMR" id="A0A1B0UHJ4"/>
<dbReference type="NCBIfam" id="TIGR03429">
    <property type="entry name" value="arom_pren_DMATS"/>
    <property type="match status" value="1"/>
</dbReference>
<protein>
    <submittedName>
        <fullName evidence="4">Aromatic prenyltransferase</fullName>
    </submittedName>
</protein>
<feature type="binding site" evidence="3">
    <location>
        <position position="264"/>
    </location>
    <ligand>
        <name>dimethylallyl diphosphate</name>
        <dbReference type="ChEBI" id="CHEBI:57623"/>
    </ligand>
</feature>
<evidence type="ECO:0000256" key="2">
    <source>
        <dbReference type="ARBA" id="ARBA00022679"/>
    </source>
</evidence>
<dbReference type="PDBsum" id="5KD6"/>
<feature type="binding site" evidence="3">
    <location>
        <position position="188"/>
    </location>
    <ligand>
        <name>dimethylallyl diphosphate</name>
        <dbReference type="ChEBI" id="CHEBI:57623"/>
    </ligand>
</feature>
<evidence type="ECO:0007829" key="5">
    <source>
        <dbReference type="PDB" id="5KCG"/>
    </source>
</evidence>
<dbReference type="PDB" id="5KCY">
    <property type="method" value="X-ray"/>
    <property type="resolution" value="2.30 A"/>
    <property type="chains" value="A/B=11-424"/>
</dbReference>
<dbReference type="PDB" id="5KCG">
    <property type="method" value="X-ray"/>
    <property type="resolution" value="1.90 A"/>
    <property type="chains" value="A/B=11-424"/>
</dbReference>
<dbReference type="PDB" id="5KD0">
    <property type="method" value="X-ray"/>
    <property type="resolution" value="2.82 A"/>
    <property type="chains" value="A/B=11-421"/>
</dbReference>
<dbReference type="PDBsum" id="5KCL"/>
<dbReference type="PDBsum" id="5KCQ"/>
<evidence type="ECO:0000313" key="4">
    <source>
        <dbReference type="EMBL" id="AMB20850.1"/>
    </source>
</evidence>
<keyword evidence="5 6" id="KW-0002">3D-structure</keyword>
<gene>
    <name evidence="4" type="primary">PT</name>
</gene>
<dbReference type="InterPro" id="IPR012148">
    <property type="entry name" value="ABBA_DMATS-like"/>
</dbReference>
<dbReference type="PDB" id="5KD6">
    <property type="method" value="X-ray"/>
    <property type="resolution" value="1.84 A"/>
    <property type="chains" value="A/B=11-424"/>
</dbReference>
<dbReference type="GO" id="GO:0016765">
    <property type="term" value="F:transferase activity, transferring alkyl or aryl (other than methyl) groups"/>
    <property type="evidence" value="ECO:0007669"/>
    <property type="project" value="InterPro"/>
</dbReference>
<evidence type="ECO:0000256" key="3">
    <source>
        <dbReference type="PIRSR" id="PIRSR000509-1"/>
    </source>
</evidence>
<dbReference type="PIRSF" id="PIRSF000509">
    <property type="entry name" value="Trp_DMAT"/>
    <property type="match status" value="1"/>
</dbReference>
<organism evidence="4">
    <name type="scientific">Aspergillus terreus</name>
    <dbReference type="NCBI Taxonomy" id="33178"/>
    <lineage>
        <taxon>Eukaryota</taxon>
        <taxon>Fungi</taxon>
        <taxon>Dikarya</taxon>
        <taxon>Ascomycota</taxon>
        <taxon>Pezizomycotina</taxon>
        <taxon>Eurotiomycetes</taxon>
        <taxon>Eurotiomycetidae</taxon>
        <taxon>Eurotiales</taxon>
        <taxon>Aspergillaceae</taxon>
        <taxon>Aspergillus</taxon>
        <taxon>Aspergillus subgen. Circumdati</taxon>
    </lineage>
</organism>
<feature type="binding site" evidence="3">
    <location>
        <position position="266"/>
    </location>
    <ligand>
        <name>dimethylallyl diphosphate</name>
        <dbReference type="ChEBI" id="CHEBI:57623"/>
    </ligand>
</feature>
<dbReference type="PDBsum" id="5KCY"/>
<keyword evidence="2 4" id="KW-0808">Transferase</keyword>
<feature type="binding site" evidence="3">
    <location>
        <position position="104"/>
    </location>
    <ligand>
        <name>dimethylallyl diphosphate</name>
        <dbReference type="ChEBI" id="CHEBI:57623"/>
    </ligand>
</feature>
<dbReference type="PANTHER" id="PTHR40627:SF3">
    <property type="entry name" value="PRENYLTRANSFERASE ASQH2-RELATED"/>
    <property type="match status" value="1"/>
</dbReference>
<feature type="binding site" evidence="3">
    <location>
        <position position="190"/>
    </location>
    <ligand>
        <name>dimethylallyl diphosphate</name>
        <dbReference type="ChEBI" id="CHEBI:57623"/>
    </ligand>
</feature>
<feature type="binding site" evidence="3">
    <location>
        <position position="268"/>
    </location>
    <ligand>
        <name>dimethylallyl diphosphate</name>
        <dbReference type="ChEBI" id="CHEBI:57623"/>
    </ligand>
</feature>
<sequence length="424" mass="47502">MLPPSDSKDPRPWQILSQALGFPNYDQELWWQNTAETLNRVLEQCDYSVHLQYKYLAFYHKYILPSLGPFRRPGVEPEYISGLSHGGHPLEISVKIDKSKTICRLGLQAIGPLAGTARDPLNSFGDRELLKNLATLLPHVDLRLFDHFNAQVGLDRAQCAVATTKLIKESHNIVCTSLDLKDGEVIPKVYFSTIPKGLVTETPLFDLTFAAIEQMEVYHKDAPLRTALSSLKDFLRPRVPTDASITPPLTGLIGVDCIDPMLSRLKVYLATFRMDLSLIRDYWTLGGLLTDAGTMKGLEMVETLAKTLKLGDEACETLDAERLPFGINYAMKPGTAELAPPQIYFPLLGINDGFIADALVEFFQYMGWEDQANRYKDELKAKFPNVDISQTKNVHRWLGVAYSETKGPSMNIYYDVVAGNVARV</sequence>
<reference evidence="4" key="1">
    <citation type="submission" date="2015-03" db="EMBL/GenBank/DDBJ databases">
        <authorList>
            <person name="Murphy D."/>
        </authorList>
    </citation>
    <scope>NUCLEOTIDE SEQUENCE</scope>
    <source>
        <strain evidence="4">A8-4</strain>
    </source>
</reference>
<dbReference type="PDB" id="5KCL">
    <property type="method" value="X-ray"/>
    <property type="resolution" value="2.10 A"/>
    <property type="chains" value="A/B=11-424"/>
</dbReference>
<dbReference type="PDB" id="5KCQ">
    <property type="method" value="X-ray"/>
    <property type="resolution" value="2.00 A"/>
    <property type="chains" value="A/B=11-424"/>
</dbReference>
<dbReference type="BRENDA" id="2.5.1.136">
    <property type="organism ID" value="536"/>
</dbReference>
<feature type="binding site" evidence="3">
    <location>
        <position position="91"/>
    </location>
    <ligand>
        <name>L-tryptophan</name>
        <dbReference type="ChEBI" id="CHEBI:57912"/>
    </ligand>
</feature>
<proteinExistence type="evidence at protein level"/>
<dbReference type="InterPro" id="IPR017795">
    <property type="entry name" value="ABBA_NscD-like"/>
</dbReference>
<feature type="binding site" evidence="3">
    <location>
        <position position="342"/>
    </location>
    <ligand>
        <name>dimethylallyl diphosphate</name>
        <dbReference type="ChEBI" id="CHEBI:57623"/>
    </ligand>
</feature>
<dbReference type="CDD" id="cd13929">
    <property type="entry name" value="PT-DMATS_CymD"/>
    <property type="match status" value="1"/>
</dbReference>
<comment type="similarity">
    <text evidence="1">Belongs to the tryptophan dimethylallyltransferase family.</text>
</comment>
<dbReference type="AlphaFoldDB" id="A0A1B0UHJ4"/>
<dbReference type="PDBsum" id="5KDA"/>
<accession>A0A1B0UHJ4</accession>
<dbReference type="VEuPathDB" id="FungiDB:ATEG_04999"/>
<evidence type="ECO:0007829" key="6">
    <source>
        <dbReference type="PDB" id="5KCL"/>
    </source>
</evidence>
<name>A0A1B0UHJ4_ASPTE</name>
<dbReference type="PDBsum" id="5KCG"/>
<dbReference type="SFLD" id="SFLDS00036">
    <property type="entry name" value="Aromatic_Prenyltransferase"/>
    <property type="match status" value="1"/>
</dbReference>
<dbReference type="EMBL" id="KP893683">
    <property type="protein sequence ID" value="AMB20850.1"/>
    <property type="molecule type" value="mRNA"/>
</dbReference>
<feature type="binding site" evidence="3">
    <location>
        <position position="344"/>
    </location>
    <ligand>
        <name>dimethylallyl diphosphate</name>
        <dbReference type="ChEBI" id="CHEBI:57623"/>
    </ligand>
</feature>
<dbReference type="SFLD" id="SFLDG01162">
    <property type="entry name" value="I"/>
    <property type="match status" value="1"/>
</dbReference>
<dbReference type="PANTHER" id="PTHR40627">
    <property type="entry name" value="INDOLE PRENYLTRANSFERASE TDIB-RELATED"/>
    <property type="match status" value="1"/>
</dbReference>
<dbReference type="Pfam" id="PF11991">
    <property type="entry name" value="Trp_DMAT"/>
    <property type="match status" value="1"/>
</dbReference>
<dbReference type="GO" id="GO:0009820">
    <property type="term" value="P:alkaloid metabolic process"/>
    <property type="evidence" value="ECO:0007669"/>
    <property type="project" value="InterPro"/>
</dbReference>
<dbReference type="PDBsum" id="5KD0"/>
<evidence type="ECO:0000256" key="1">
    <source>
        <dbReference type="ARBA" id="ARBA00010209"/>
    </source>
</evidence>
<dbReference type="PDB" id="5KDA">
    <property type="method" value="X-ray"/>
    <property type="resolution" value="2.00 A"/>
    <property type="chains" value="A/B=11-424"/>
</dbReference>